<evidence type="ECO:0000313" key="9">
    <source>
        <dbReference type="Proteomes" id="UP000321863"/>
    </source>
</evidence>
<keyword evidence="3 8" id="KW-0548">Nucleotidyltransferase</keyword>
<dbReference type="InterPro" id="IPR009001">
    <property type="entry name" value="Transl_elong_EF1A/Init_IF2_C"/>
</dbReference>
<protein>
    <recommendedName>
        <fullName evidence="1">sulfate adenylyltransferase</fullName>
        <ecNumber evidence="1">2.7.7.4</ecNumber>
    </recommendedName>
</protein>
<evidence type="ECO:0000256" key="4">
    <source>
        <dbReference type="ARBA" id="ARBA00022741"/>
    </source>
</evidence>
<dbReference type="PRINTS" id="PR00315">
    <property type="entry name" value="ELONGATNFCT"/>
</dbReference>
<dbReference type="InterPro" id="IPR041757">
    <property type="entry name" value="CysN_GTP-bd"/>
</dbReference>
<keyword evidence="6" id="KW-0342">GTP-binding</keyword>
<dbReference type="InterPro" id="IPR050100">
    <property type="entry name" value="TRAFAC_GTPase_members"/>
</dbReference>
<dbReference type="GO" id="GO:0006790">
    <property type="term" value="P:sulfur compound metabolic process"/>
    <property type="evidence" value="ECO:0007669"/>
    <property type="project" value="InterPro"/>
</dbReference>
<keyword evidence="2 8" id="KW-0808">Transferase</keyword>
<evidence type="ECO:0000256" key="6">
    <source>
        <dbReference type="ARBA" id="ARBA00023134"/>
    </source>
</evidence>
<dbReference type="SUPFAM" id="SSF52540">
    <property type="entry name" value="P-loop containing nucleoside triphosphate hydrolases"/>
    <property type="match status" value="1"/>
</dbReference>
<dbReference type="AlphaFoldDB" id="A0A511YRE1"/>
<feature type="domain" description="Tr-type G" evidence="7">
    <location>
        <begin position="1"/>
        <end position="214"/>
    </location>
</feature>
<dbReference type="EC" id="2.7.7.4" evidence="1"/>
<evidence type="ECO:0000256" key="2">
    <source>
        <dbReference type="ARBA" id="ARBA00022679"/>
    </source>
</evidence>
<dbReference type="InterPro" id="IPR000795">
    <property type="entry name" value="T_Tr_GTP-bd_dom"/>
</dbReference>
<gene>
    <name evidence="8" type="primary">cysN</name>
    <name evidence="8" type="ORF">CHA01nite_35020</name>
</gene>
<dbReference type="CDD" id="cd04166">
    <property type="entry name" value="CysN_ATPS"/>
    <property type="match status" value="1"/>
</dbReference>
<comment type="caution">
    <text evidence="8">The sequence shown here is derived from an EMBL/GenBank/DDBJ whole genome shotgun (WGS) entry which is preliminary data.</text>
</comment>
<keyword evidence="5" id="KW-0067">ATP-binding</keyword>
<dbReference type="FunFam" id="3.40.50.300:FF:000119">
    <property type="entry name" value="Sulfate adenylyltransferase subunit 1"/>
    <property type="match status" value="1"/>
</dbReference>
<keyword evidence="9" id="KW-1185">Reference proteome</keyword>
<dbReference type="Gene3D" id="3.40.50.300">
    <property type="entry name" value="P-loop containing nucleotide triphosphate hydrolases"/>
    <property type="match status" value="1"/>
</dbReference>
<dbReference type="EMBL" id="BJYJ01000032">
    <property type="protein sequence ID" value="GEN77762.1"/>
    <property type="molecule type" value="Genomic_DNA"/>
</dbReference>
<dbReference type="GO" id="GO:0003924">
    <property type="term" value="F:GTPase activity"/>
    <property type="evidence" value="ECO:0007669"/>
    <property type="project" value="InterPro"/>
</dbReference>
<dbReference type="SUPFAM" id="SSF50447">
    <property type="entry name" value="Translation proteins"/>
    <property type="match status" value="1"/>
</dbReference>
<dbReference type="GO" id="GO:0005524">
    <property type="term" value="F:ATP binding"/>
    <property type="evidence" value="ECO:0007669"/>
    <property type="project" value="UniProtKB-KW"/>
</dbReference>
<dbReference type="InterPro" id="IPR031157">
    <property type="entry name" value="G_TR_CS"/>
</dbReference>
<evidence type="ECO:0000313" key="8">
    <source>
        <dbReference type="EMBL" id="GEN77762.1"/>
    </source>
</evidence>
<proteinExistence type="predicted"/>
<name>A0A511YRE1_9FLAO</name>
<dbReference type="CDD" id="cd04095">
    <property type="entry name" value="CysN_NoDQ_III"/>
    <property type="match status" value="1"/>
</dbReference>
<dbReference type="InterPro" id="IPR044139">
    <property type="entry name" value="CysN_NoDQ_III"/>
</dbReference>
<evidence type="ECO:0000259" key="7">
    <source>
        <dbReference type="PROSITE" id="PS51722"/>
    </source>
</evidence>
<keyword evidence="4" id="KW-0547">Nucleotide-binding</keyword>
<dbReference type="RefSeq" id="WP_146943841.1">
    <property type="nucleotide sequence ID" value="NZ_BJYJ01000032.1"/>
</dbReference>
<dbReference type="InterPro" id="IPR011779">
    <property type="entry name" value="SO4_adenylTrfase_lsu"/>
</dbReference>
<evidence type="ECO:0000256" key="1">
    <source>
        <dbReference type="ARBA" id="ARBA00012391"/>
    </source>
</evidence>
<accession>A0A511YRE1</accession>
<dbReference type="OrthoDB" id="9804504at2"/>
<dbReference type="PROSITE" id="PS51722">
    <property type="entry name" value="G_TR_2"/>
    <property type="match status" value="1"/>
</dbReference>
<dbReference type="PROSITE" id="PS00301">
    <property type="entry name" value="G_TR_1"/>
    <property type="match status" value="1"/>
</dbReference>
<dbReference type="Pfam" id="PF22594">
    <property type="entry name" value="GTP-eEF1A_C"/>
    <property type="match status" value="1"/>
</dbReference>
<dbReference type="InterPro" id="IPR009000">
    <property type="entry name" value="Transl_B-barrel_sf"/>
</dbReference>
<dbReference type="InterPro" id="IPR005225">
    <property type="entry name" value="Small_GTP-bd"/>
</dbReference>
<dbReference type="Proteomes" id="UP000321863">
    <property type="component" value="Unassembled WGS sequence"/>
</dbReference>
<dbReference type="SUPFAM" id="SSF50465">
    <property type="entry name" value="EF-Tu/eEF-1alpha/eIF2-gamma C-terminal domain"/>
    <property type="match status" value="1"/>
</dbReference>
<sequence length="413" mass="46533">MDILRFITAGSVDDGKSTLIGRLLYDSKNILIDQLEALEKQSKNKNEDGIDLAILTDGLRAEREQGITIDVAYRYFSTPKRKFIIADAPGHIQYTRNMITGASNSQLIIILIDARQGVIEQTRRHSIIASLLKMKNVVVAINKMDLVDYSEEVFNDIKAQYELVAEKLGLENVNYFPISAFHGDNIVGKSEQMPWYNGPALLDFLETIETGSAENFDSPRFQVQYVIRPQTDEHHDYRGYAGEVISGMYKKGDEITVLPQQIQTKISKIETGGREVEAVFARQPAVLHTEDDIDISRGDFLVKTASMPEVENEIEAVVCWLDKKELQEGNKYFIQHKSRVLKAVVKEIDYKIDVNTLEKIPVSENVKLNEVVKIRLKTASPLVYDRFEDSNATGNAILIDETSNSTVGALMIL</sequence>
<reference evidence="8 9" key="1">
    <citation type="submission" date="2019-07" db="EMBL/GenBank/DDBJ databases">
        <title>Whole genome shotgun sequence of Chryseobacterium hagamense NBRC 105253.</title>
        <authorList>
            <person name="Hosoyama A."/>
            <person name="Uohara A."/>
            <person name="Ohji S."/>
            <person name="Ichikawa N."/>
        </authorList>
    </citation>
    <scope>NUCLEOTIDE SEQUENCE [LARGE SCALE GENOMIC DNA]</scope>
    <source>
        <strain evidence="8 9">NBRC 105253</strain>
    </source>
</reference>
<evidence type="ECO:0000256" key="3">
    <source>
        <dbReference type="ARBA" id="ARBA00022695"/>
    </source>
</evidence>
<evidence type="ECO:0000256" key="5">
    <source>
        <dbReference type="ARBA" id="ARBA00022840"/>
    </source>
</evidence>
<dbReference type="Gene3D" id="2.40.30.10">
    <property type="entry name" value="Translation factors"/>
    <property type="match status" value="2"/>
</dbReference>
<dbReference type="NCBIfam" id="TIGR00231">
    <property type="entry name" value="small_GTP"/>
    <property type="match status" value="1"/>
</dbReference>
<dbReference type="NCBIfam" id="TIGR02034">
    <property type="entry name" value="CysN"/>
    <property type="match status" value="1"/>
</dbReference>
<dbReference type="GO" id="GO:0005525">
    <property type="term" value="F:GTP binding"/>
    <property type="evidence" value="ECO:0007669"/>
    <property type="project" value="UniProtKB-KW"/>
</dbReference>
<dbReference type="PANTHER" id="PTHR23115">
    <property type="entry name" value="TRANSLATION FACTOR"/>
    <property type="match status" value="1"/>
</dbReference>
<organism evidence="8 9">
    <name type="scientific">Chryseobacterium hagamense</name>
    <dbReference type="NCBI Taxonomy" id="395935"/>
    <lineage>
        <taxon>Bacteria</taxon>
        <taxon>Pseudomonadati</taxon>
        <taxon>Bacteroidota</taxon>
        <taxon>Flavobacteriia</taxon>
        <taxon>Flavobacteriales</taxon>
        <taxon>Weeksellaceae</taxon>
        <taxon>Chryseobacterium group</taxon>
        <taxon>Chryseobacterium</taxon>
    </lineage>
</organism>
<dbReference type="InterPro" id="IPR054696">
    <property type="entry name" value="GTP-eEF1A_C"/>
</dbReference>
<dbReference type="InterPro" id="IPR027417">
    <property type="entry name" value="P-loop_NTPase"/>
</dbReference>
<dbReference type="Pfam" id="PF00009">
    <property type="entry name" value="GTP_EFTU"/>
    <property type="match status" value="1"/>
</dbReference>
<dbReference type="GO" id="GO:0004781">
    <property type="term" value="F:sulfate adenylyltransferase (ATP) activity"/>
    <property type="evidence" value="ECO:0007669"/>
    <property type="project" value="UniProtKB-EC"/>
</dbReference>